<evidence type="ECO:0000313" key="2">
    <source>
        <dbReference type="EMBL" id="RYR73693.1"/>
    </source>
</evidence>
<feature type="region of interest" description="Disordered" evidence="1">
    <location>
        <begin position="71"/>
        <end position="95"/>
    </location>
</feature>
<dbReference type="Gene3D" id="3.30.230.70">
    <property type="entry name" value="GHMP Kinase, N-terminal domain"/>
    <property type="match status" value="1"/>
</dbReference>
<dbReference type="EMBL" id="SDMP01000002">
    <property type="protein sequence ID" value="RYR73693.1"/>
    <property type="molecule type" value="Genomic_DNA"/>
</dbReference>
<keyword evidence="3" id="KW-1185">Reference proteome</keyword>
<dbReference type="Proteomes" id="UP000289738">
    <property type="component" value="Chromosome A02"/>
</dbReference>
<gene>
    <name evidence="2" type="ORF">Ahy_A02g008164</name>
</gene>
<comment type="caution">
    <text evidence="2">The sequence shown here is derived from an EMBL/GenBank/DDBJ whole genome shotgun (WGS) entry which is preliminary data.</text>
</comment>
<accession>A0A445EEL8</accession>
<organism evidence="2 3">
    <name type="scientific">Arachis hypogaea</name>
    <name type="common">Peanut</name>
    <dbReference type="NCBI Taxonomy" id="3818"/>
    <lineage>
        <taxon>Eukaryota</taxon>
        <taxon>Viridiplantae</taxon>
        <taxon>Streptophyta</taxon>
        <taxon>Embryophyta</taxon>
        <taxon>Tracheophyta</taxon>
        <taxon>Spermatophyta</taxon>
        <taxon>Magnoliopsida</taxon>
        <taxon>eudicotyledons</taxon>
        <taxon>Gunneridae</taxon>
        <taxon>Pentapetalae</taxon>
        <taxon>rosids</taxon>
        <taxon>fabids</taxon>
        <taxon>Fabales</taxon>
        <taxon>Fabaceae</taxon>
        <taxon>Papilionoideae</taxon>
        <taxon>50 kb inversion clade</taxon>
        <taxon>dalbergioids sensu lato</taxon>
        <taxon>Dalbergieae</taxon>
        <taxon>Pterocarpus clade</taxon>
        <taxon>Arachis</taxon>
    </lineage>
</organism>
<dbReference type="STRING" id="3818.A0A445EEL8"/>
<protein>
    <submittedName>
        <fullName evidence="2">Uncharacterized protein</fullName>
    </submittedName>
</protein>
<evidence type="ECO:0000313" key="3">
    <source>
        <dbReference type="Proteomes" id="UP000289738"/>
    </source>
</evidence>
<evidence type="ECO:0000256" key="1">
    <source>
        <dbReference type="SAM" id="MobiDB-lite"/>
    </source>
</evidence>
<name>A0A445EEL8_ARAHY</name>
<dbReference type="AlphaFoldDB" id="A0A445EEL8"/>
<reference evidence="2 3" key="1">
    <citation type="submission" date="2019-01" db="EMBL/GenBank/DDBJ databases">
        <title>Sequencing of cultivated peanut Arachis hypogaea provides insights into genome evolution and oil improvement.</title>
        <authorList>
            <person name="Chen X."/>
        </authorList>
    </citation>
    <scope>NUCLEOTIDE SEQUENCE [LARGE SCALE GENOMIC DNA]</scope>
    <source>
        <strain evidence="3">cv. Fuhuasheng</strain>
        <tissue evidence="2">Leaves</tissue>
    </source>
</reference>
<sequence length="128" mass="14113">MRLLHQRVFRSHRNTQAFEIERNSLFGQLSSPNVARDLPVVISCASLALADVGIMMYDLVASVSASKATRNLQSVAKDEDTTKSPADATTGRDEDATIGIKVKRATKEEGSKKEELGVYAERATWCKR</sequence>
<proteinExistence type="predicted"/>
<dbReference type="InterPro" id="IPR027408">
    <property type="entry name" value="PNPase/RNase_PH_dom_sf"/>
</dbReference>